<evidence type="ECO:0000256" key="2">
    <source>
        <dbReference type="ARBA" id="ARBA00023012"/>
    </source>
</evidence>
<feature type="domain" description="Response regulatory" evidence="7">
    <location>
        <begin position="2"/>
        <end position="116"/>
    </location>
</feature>
<feature type="modified residue" description="4-aspartylphosphate" evidence="6">
    <location>
        <position position="51"/>
    </location>
</feature>
<dbReference type="PANTHER" id="PTHR48111:SF22">
    <property type="entry name" value="REGULATOR OF RPOS"/>
    <property type="match status" value="1"/>
</dbReference>
<dbReference type="GO" id="GO:0000976">
    <property type="term" value="F:transcription cis-regulatory region binding"/>
    <property type="evidence" value="ECO:0007669"/>
    <property type="project" value="TreeGrafter"/>
</dbReference>
<keyword evidence="2" id="KW-0902">Two-component regulatory system</keyword>
<reference evidence="8 9" key="1">
    <citation type="journal article" date="2020" name="Nature">
        <title>Bacterial chemolithoautotrophy via manganese oxidation.</title>
        <authorList>
            <person name="Yu H."/>
            <person name="Leadbetter J.R."/>
        </authorList>
    </citation>
    <scope>NUCLEOTIDE SEQUENCE [LARGE SCALE GENOMIC DNA]</scope>
    <source>
        <strain evidence="8 9">Mn-1</strain>
    </source>
</reference>
<accession>A0A7X6DV79</accession>
<sequence length="118" mass="13595">MRILIIEDDERISGFMKRGLEAEAHDVRVALDGERGIDLIQTASFDLIILDVYLPQKNGLEICRYLRNQRIMPPILMMTAKDFSDLKEEGMRAGANDYLTKPFPFEVLLKKIDKLVCH</sequence>
<evidence type="ECO:0000256" key="5">
    <source>
        <dbReference type="ARBA" id="ARBA00023163"/>
    </source>
</evidence>
<proteinExistence type="predicted"/>
<dbReference type="PANTHER" id="PTHR48111">
    <property type="entry name" value="REGULATOR OF RPOS"/>
    <property type="match status" value="1"/>
</dbReference>
<dbReference type="SUPFAM" id="SSF52172">
    <property type="entry name" value="CheY-like"/>
    <property type="match status" value="1"/>
</dbReference>
<dbReference type="AlphaFoldDB" id="A0A7X6DV79"/>
<evidence type="ECO:0000259" key="7">
    <source>
        <dbReference type="PROSITE" id="PS50110"/>
    </source>
</evidence>
<name>A0A7X6DV79_9BACT</name>
<organism evidence="8 9">
    <name type="scientific">Candidatus Manganitrophus noduliformans</name>
    <dbReference type="NCBI Taxonomy" id="2606439"/>
    <lineage>
        <taxon>Bacteria</taxon>
        <taxon>Pseudomonadati</taxon>
        <taxon>Nitrospirota</taxon>
        <taxon>Nitrospiria</taxon>
        <taxon>Candidatus Troglogloeales</taxon>
        <taxon>Candidatus Manganitrophaceae</taxon>
        <taxon>Candidatus Manganitrophus</taxon>
    </lineage>
</organism>
<dbReference type="GO" id="GO:0005829">
    <property type="term" value="C:cytosol"/>
    <property type="evidence" value="ECO:0007669"/>
    <property type="project" value="TreeGrafter"/>
</dbReference>
<keyword evidence="5" id="KW-0804">Transcription</keyword>
<dbReference type="Gene3D" id="3.40.50.2300">
    <property type="match status" value="1"/>
</dbReference>
<dbReference type="SMART" id="SM00448">
    <property type="entry name" value="REC"/>
    <property type="match status" value="1"/>
</dbReference>
<evidence type="ECO:0000256" key="3">
    <source>
        <dbReference type="ARBA" id="ARBA00023015"/>
    </source>
</evidence>
<dbReference type="Proteomes" id="UP000534783">
    <property type="component" value="Unassembled WGS sequence"/>
</dbReference>
<evidence type="ECO:0000313" key="8">
    <source>
        <dbReference type="EMBL" id="NKE73747.1"/>
    </source>
</evidence>
<gene>
    <name evidence="8" type="ORF">MNODULE_23640</name>
</gene>
<keyword evidence="9" id="KW-1185">Reference proteome</keyword>
<dbReference type="RefSeq" id="WP_168063712.1">
    <property type="nucleotide sequence ID" value="NZ_VTOW01000011.1"/>
</dbReference>
<keyword evidence="4" id="KW-0238">DNA-binding</keyword>
<evidence type="ECO:0000256" key="6">
    <source>
        <dbReference type="PROSITE-ProRule" id="PRU00169"/>
    </source>
</evidence>
<dbReference type="InterPro" id="IPR011006">
    <property type="entry name" value="CheY-like_superfamily"/>
</dbReference>
<dbReference type="PROSITE" id="PS50110">
    <property type="entry name" value="RESPONSE_REGULATORY"/>
    <property type="match status" value="1"/>
</dbReference>
<dbReference type="GO" id="GO:0032993">
    <property type="term" value="C:protein-DNA complex"/>
    <property type="evidence" value="ECO:0007669"/>
    <property type="project" value="TreeGrafter"/>
</dbReference>
<dbReference type="Pfam" id="PF00072">
    <property type="entry name" value="Response_reg"/>
    <property type="match status" value="1"/>
</dbReference>
<dbReference type="InterPro" id="IPR001789">
    <property type="entry name" value="Sig_transdc_resp-reg_receiver"/>
</dbReference>
<dbReference type="GO" id="GO:0000156">
    <property type="term" value="F:phosphorelay response regulator activity"/>
    <property type="evidence" value="ECO:0007669"/>
    <property type="project" value="TreeGrafter"/>
</dbReference>
<evidence type="ECO:0000256" key="4">
    <source>
        <dbReference type="ARBA" id="ARBA00023125"/>
    </source>
</evidence>
<evidence type="ECO:0000256" key="1">
    <source>
        <dbReference type="ARBA" id="ARBA00022553"/>
    </source>
</evidence>
<comment type="caution">
    <text evidence="8">The sequence shown here is derived from an EMBL/GenBank/DDBJ whole genome shotgun (WGS) entry which is preliminary data.</text>
</comment>
<evidence type="ECO:0000313" key="9">
    <source>
        <dbReference type="Proteomes" id="UP000534783"/>
    </source>
</evidence>
<dbReference type="GO" id="GO:0006355">
    <property type="term" value="P:regulation of DNA-templated transcription"/>
    <property type="evidence" value="ECO:0007669"/>
    <property type="project" value="TreeGrafter"/>
</dbReference>
<keyword evidence="1 6" id="KW-0597">Phosphoprotein</keyword>
<protein>
    <submittedName>
        <fullName evidence="8">Response regulator</fullName>
    </submittedName>
</protein>
<dbReference type="FunFam" id="3.40.50.2300:FF:000001">
    <property type="entry name" value="DNA-binding response regulator PhoB"/>
    <property type="match status" value="1"/>
</dbReference>
<dbReference type="EMBL" id="VTOW01000011">
    <property type="protein sequence ID" value="NKE73747.1"/>
    <property type="molecule type" value="Genomic_DNA"/>
</dbReference>
<keyword evidence="3" id="KW-0805">Transcription regulation</keyword>
<dbReference type="InterPro" id="IPR039420">
    <property type="entry name" value="WalR-like"/>
</dbReference>